<evidence type="ECO:0000313" key="1">
    <source>
        <dbReference type="EMBL" id="KAJ0104591.1"/>
    </source>
</evidence>
<proteinExistence type="predicted"/>
<accession>A0ACC1BX95</accession>
<keyword evidence="2" id="KW-1185">Reference proteome</keyword>
<name>A0ACC1BX95_9ROSI</name>
<organism evidence="1 2">
    <name type="scientific">Pistacia atlantica</name>
    <dbReference type="NCBI Taxonomy" id="434234"/>
    <lineage>
        <taxon>Eukaryota</taxon>
        <taxon>Viridiplantae</taxon>
        <taxon>Streptophyta</taxon>
        <taxon>Embryophyta</taxon>
        <taxon>Tracheophyta</taxon>
        <taxon>Spermatophyta</taxon>
        <taxon>Magnoliopsida</taxon>
        <taxon>eudicotyledons</taxon>
        <taxon>Gunneridae</taxon>
        <taxon>Pentapetalae</taxon>
        <taxon>rosids</taxon>
        <taxon>malvids</taxon>
        <taxon>Sapindales</taxon>
        <taxon>Anacardiaceae</taxon>
        <taxon>Pistacia</taxon>
    </lineage>
</organism>
<comment type="caution">
    <text evidence="1">The sequence shown here is derived from an EMBL/GenBank/DDBJ whole genome shotgun (WGS) entry which is preliminary data.</text>
</comment>
<sequence>MAIRASRYNDSGLSLSSYCSNISTILVPVLWPRWSNLEDGVLLTWSEPNCQSCEDRGGVCGFKKFEGQDMNIGCAHIPTKAGFLPRGAKYGIIVGVAIPGLLCLIGLVCCLCGKVRAQYYERRFLNNRLIPSFSLTERPVVLTGLDRPTIESFPKTKLGESRRLPNPNDNTCPICLSEYQAKETLRTIPECNHYFHANCIDEWLKMNGTCPLCRNSPEGSDIVTPSVSTSSNSSSSSFSSVP</sequence>
<dbReference type="Proteomes" id="UP001164250">
    <property type="component" value="Chromosome 2"/>
</dbReference>
<gene>
    <name evidence="1" type="ORF">Patl1_17528</name>
</gene>
<protein>
    <submittedName>
        <fullName evidence="1">Uncharacterized protein</fullName>
    </submittedName>
</protein>
<evidence type="ECO:0000313" key="2">
    <source>
        <dbReference type="Proteomes" id="UP001164250"/>
    </source>
</evidence>
<reference evidence="2" key="1">
    <citation type="journal article" date="2023" name="G3 (Bethesda)">
        <title>Genome assembly and association tests identify interacting loci associated with vigor, precocity, and sex in interspecific pistachio rootstocks.</title>
        <authorList>
            <person name="Palmer W."/>
            <person name="Jacygrad E."/>
            <person name="Sagayaradj S."/>
            <person name="Cavanaugh K."/>
            <person name="Han R."/>
            <person name="Bertier L."/>
            <person name="Beede B."/>
            <person name="Kafkas S."/>
            <person name="Golino D."/>
            <person name="Preece J."/>
            <person name="Michelmore R."/>
        </authorList>
    </citation>
    <scope>NUCLEOTIDE SEQUENCE [LARGE SCALE GENOMIC DNA]</scope>
</reference>
<dbReference type="EMBL" id="CM047898">
    <property type="protein sequence ID" value="KAJ0104591.1"/>
    <property type="molecule type" value="Genomic_DNA"/>
</dbReference>